<dbReference type="PANTHER" id="PTHR43332">
    <property type="entry name" value="INNER MEMBRANE TRANSPORT PERMEASE YADH-RELATED"/>
    <property type="match status" value="1"/>
</dbReference>
<evidence type="ECO:0000256" key="3">
    <source>
        <dbReference type="ARBA" id="ARBA00022692"/>
    </source>
</evidence>
<keyword evidence="5 6" id="KW-0472">Membrane</keyword>
<feature type="transmembrane region" description="Helical" evidence="6">
    <location>
        <begin position="137"/>
        <end position="161"/>
    </location>
</feature>
<comment type="similarity">
    <text evidence="2 6">Belongs to the ABC-2 integral membrane protein family.</text>
</comment>
<organism evidence="8 9">
    <name type="scientific">Sediminicurvatus halobius</name>
    <dbReference type="NCBI Taxonomy" id="2182432"/>
    <lineage>
        <taxon>Bacteria</taxon>
        <taxon>Pseudomonadati</taxon>
        <taxon>Pseudomonadota</taxon>
        <taxon>Gammaproteobacteria</taxon>
        <taxon>Chromatiales</taxon>
        <taxon>Ectothiorhodospiraceae</taxon>
        <taxon>Sediminicurvatus</taxon>
    </lineage>
</organism>
<dbReference type="InterPro" id="IPR000412">
    <property type="entry name" value="ABC_2_transport"/>
</dbReference>
<comment type="subcellular location">
    <subcellularLocation>
        <location evidence="6">Cell inner membrane</location>
        <topology evidence="6">Multi-pass membrane protein</topology>
    </subcellularLocation>
    <subcellularLocation>
        <location evidence="1">Membrane</location>
        <topology evidence="1">Multi-pass membrane protein</topology>
    </subcellularLocation>
</comment>
<feature type="transmembrane region" description="Helical" evidence="6">
    <location>
        <begin position="167"/>
        <end position="188"/>
    </location>
</feature>
<evidence type="ECO:0000256" key="1">
    <source>
        <dbReference type="ARBA" id="ARBA00004141"/>
    </source>
</evidence>
<evidence type="ECO:0000313" key="9">
    <source>
        <dbReference type="Proteomes" id="UP000245474"/>
    </source>
</evidence>
<feature type="transmembrane region" description="Helical" evidence="6">
    <location>
        <begin position="55"/>
        <end position="82"/>
    </location>
</feature>
<dbReference type="InterPro" id="IPR052522">
    <property type="entry name" value="ABC-2_transport_permease"/>
</dbReference>
<name>A0A2U2N5V4_9GAMM</name>
<dbReference type="RefSeq" id="WP_109677145.1">
    <property type="nucleotide sequence ID" value="NZ_CP086615.1"/>
</dbReference>
<evidence type="ECO:0000313" key="8">
    <source>
        <dbReference type="EMBL" id="PWG64374.1"/>
    </source>
</evidence>
<comment type="caution">
    <text evidence="8">The sequence shown here is derived from an EMBL/GenBank/DDBJ whole genome shotgun (WGS) entry which is preliminary data.</text>
</comment>
<evidence type="ECO:0000256" key="2">
    <source>
        <dbReference type="ARBA" id="ARBA00007783"/>
    </source>
</evidence>
<dbReference type="NCBIfam" id="NF011648">
    <property type="entry name" value="PRK15066.1"/>
    <property type="match status" value="1"/>
</dbReference>
<reference evidence="8 9" key="1">
    <citation type="submission" date="2018-05" db="EMBL/GenBank/DDBJ databases">
        <title>Spiribacter halobius sp. nov., a moderately halophilic bacterium isolated from marine solar saltern.</title>
        <authorList>
            <person name="Zheng W.-S."/>
            <person name="Lu D.-C."/>
            <person name="Du Z.-J."/>
        </authorList>
    </citation>
    <scope>NUCLEOTIDE SEQUENCE [LARGE SCALE GENOMIC DNA]</scope>
    <source>
        <strain evidence="8 9">E85</strain>
    </source>
</reference>
<evidence type="ECO:0000256" key="6">
    <source>
        <dbReference type="RuleBase" id="RU361157"/>
    </source>
</evidence>
<keyword evidence="4 6" id="KW-1133">Transmembrane helix</keyword>
<evidence type="ECO:0000256" key="4">
    <source>
        <dbReference type="ARBA" id="ARBA00022989"/>
    </source>
</evidence>
<proteinExistence type="inferred from homology"/>
<dbReference type="InterPro" id="IPR047817">
    <property type="entry name" value="ABC2_TM_bact-type"/>
</dbReference>
<accession>A0A2U2N5V4</accession>
<protein>
    <recommendedName>
        <fullName evidence="6">Transport permease protein</fullName>
    </recommendedName>
</protein>
<dbReference type="EMBL" id="QFFI01000006">
    <property type="protein sequence ID" value="PWG64374.1"/>
    <property type="molecule type" value="Genomic_DNA"/>
</dbReference>
<keyword evidence="6" id="KW-0813">Transport</keyword>
<evidence type="ECO:0000256" key="5">
    <source>
        <dbReference type="ARBA" id="ARBA00023136"/>
    </source>
</evidence>
<dbReference type="OrthoDB" id="9804001at2"/>
<feature type="domain" description="ABC transmembrane type-2" evidence="7">
    <location>
        <begin position="19"/>
        <end position="248"/>
    </location>
</feature>
<keyword evidence="9" id="KW-1185">Reference proteome</keyword>
<dbReference type="InterPro" id="IPR013525">
    <property type="entry name" value="ABC2_TM"/>
</dbReference>
<dbReference type="GO" id="GO:0140359">
    <property type="term" value="F:ABC-type transporter activity"/>
    <property type="evidence" value="ECO:0007669"/>
    <property type="project" value="InterPro"/>
</dbReference>
<dbReference type="AlphaFoldDB" id="A0A2U2N5V4"/>
<dbReference type="GO" id="GO:0043190">
    <property type="term" value="C:ATP-binding cassette (ABC) transporter complex"/>
    <property type="evidence" value="ECO:0007669"/>
    <property type="project" value="InterPro"/>
</dbReference>
<gene>
    <name evidence="8" type="ORF">DEM34_05705</name>
</gene>
<sequence>MNLHAVRAIYGAELDRTRRTLLQSIISPVLSTSLYFVVFGAAIGSRINEIDGVSYGAFIVPGLIMLMLLTQSVSNASFGIYFPRFSGTIYEVLSAPVSFLEIILGFVGAAATKSLLLGLLILGTATLFVDLQIAHPFWMLAFLVLTAITFSLLGFIIGIWADGFEKLQLVPLLVITPLTFLGGTFYSVDMLPPFWQGVSLLNPVLYLVSGFRWSFYGLGDVSVGASVLMILAFLAVCVTLVWWIFRTGYRLKA</sequence>
<dbReference type="PRINTS" id="PR00164">
    <property type="entry name" value="ABC2TRNSPORT"/>
</dbReference>
<dbReference type="Proteomes" id="UP000245474">
    <property type="component" value="Unassembled WGS sequence"/>
</dbReference>
<dbReference type="PIRSF" id="PIRSF006648">
    <property type="entry name" value="DrrB"/>
    <property type="match status" value="1"/>
</dbReference>
<dbReference type="Pfam" id="PF01061">
    <property type="entry name" value="ABC2_membrane"/>
    <property type="match status" value="1"/>
</dbReference>
<keyword evidence="6" id="KW-1003">Cell membrane</keyword>
<feature type="transmembrane region" description="Helical" evidence="6">
    <location>
        <begin position="225"/>
        <end position="245"/>
    </location>
</feature>
<keyword evidence="3 6" id="KW-0812">Transmembrane</keyword>
<feature type="transmembrane region" description="Helical" evidence="6">
    <location>
        <begin position="102"/>
        <end position="125"/>
    </location>
</feature>
<feature type="transmembrane region" description="Helical" evidence="6">
    <location>
        <begin position="20"/>
        <end position="43"/>
    </location>
</feature>
<dbReference type="PROSITE" id="PS51012">
    <property type="entry name" value="ABC_TM2"/>
    <property type="match status" value="1"/>
</dbReference>
<evidence type="ECO:0000259" key="7">
    <source>
        <dbReference type="PROSITE" id="PS51012"/>
    </source>
</evidence>
<dbReference type="PANTHER" id="PTHR43332:SF1">
    <property type="entry name" value="TRANSPORT PERMEASE PROTEIN"/>
    <property type="match status" value="1"/>
</dbReference>